<dbReference type="Pfam" id="PF01171">
    <property type="entry name" value="ATP_bind_3"/>
    <property type="match status" value="1"/>
</dbReference>
<dbReference type="AlphaFoldDB" id="A0A1B0ZHL3"/>
<comment type="similarity">
    <text evidence="6">Belongs to the tRNA(Ile)-lysidine synthase family.</text>
</comment>
<keyword evidence="3 6" id="KW-0547">Nucleotide-binding</keyword>
<dbReference type="GO" id="GO:0005524">
    <property type="term" value="F:ATP binding"/>
    <property type="evidence" value="ECO:0007669"/>
    <property type="project" value="UniProtKB-UniRule"/>
</dbReference>
<evidence type="ECO:0000256" key="1">
    <source>
        <dbReference type="ARBA" id="ARBA00022598"/>
    </source>
</evidence>
<keyword evidence="6" id="KW-0963">Cytoplasm</keyword>
<dbReference type="GO" id="GO:0005737">
    <property type="term" value="C:cytoplasm"/>
    <property type="evidence" value="ECO:0007669"/>
    <property type="project" value="UniProtKB-SubCell"/>
</dbReference>
<evidence type="ECO:0000313" key="8">
    <source>
        <dbReference type="EMBL" id="ANP27410.1"/>
    </source>
</evidence>
<dbReference type="PANTHER" id="PTHR43033">
    <property type="entry name" value="TRNA(ILE)-LYSIDINE SYNTHASE-RELATED"/>
    <property type="match status" value="1"/>
</dbReference>
<evidence type="ECO:0000256" key="5">
    <source>
        <dbReference type="ARBA" id="ARBA00048539"/>
    </source>
</evidence>
<dbReference type="HAMAP" id="MF_01161">
    <property type="entry name" value="tRNA_Ile_lys_synt"/>
    <property type="match status" value="1"/>
</dbReference>
<dbReference type="CDD" id="cd01992">
    <property type="entry name" value="TilS_N"/>
    <property type="match status" value="1"/>
</dbReference>
<gene>
    <name evidence="6" type="primary">tilS</name>
    <name evidence="8" type="ORF">DAD186_08600</name>
</gene>
<dbReference type="InterPro" id="IPR012795">
    <property type="entry name" value="tRNA_Ile_lys_synt_N"/>
</dbReference>
<dbReference type="Gene3D" id="3.40.50.620">
    <property type="entry name" value="HUPs"/>
    <property type="match status" value="1"/>
</dbReference>
<feature type="binding site" evidence="6">
    <location>
        <begin position="44"/>
        <end position="49"/>
    </location>
    <ligand>
        <name>ATP</name>
        <dbReference type="ChEBI" id="CHEBI:30616"/>
    </ligand>
</feature>
<dbReference type="Proteomes" id="UP000092596">
    <property type="component" value="Chromosome"/>
</dbReference>
<proteinExistence type="inferred from homology"/>
<dbReference type="InterPro" id="IPR014729">
    <property type="entry name" value="Rossmann-like_a/b/a_fold"/>
</dbReference>
<protein>
    <recommendedName>
        <fullName evidence="6">tRNA(Ile)-lysidine synthase</fullName>
        <ecNumber evidence="6">6.3.4.19</ecNumber>
    </recommendedName>
    <alternativeName>
        <fullName evidence="6">tRNA(Ile)-2-lysyl-cytidine synthase</fullName>
    </alternativeName>
    <alternativeName>
        <fullName evidence="6">tRNA(Ile)-lysidine synthetase</fullName>
    </alternativeName>
</protein>
<dbReference type="Gene3D" id="1.20.59.20">
    <property type="match status" value="1"/>
</dbReference>
<dbReference type="EC" id="6.3.4.19" evidence="6"/>
<dbReference type="SUPFAM" id="SSF82829">
    <property type="entry name" value="MesJ substrate recognition domain-like"/>
    <property type="match status" value="1"/>
</dbReference>
<dbReference type="GO" id="GO:0006400">
    <property type="term" value="P:tRNA modification"/>
    <property type="evidence" value="ECO:0007669"/>
    <property type="project" value="UniProtKB-UniRule"/>
</dbReference>
<dbReference type="KEGG" id="dva:DAD186_08600"/>
<accession>A0A1B0ZHL3</accession>
<reference evidence="8 9" key="1">
    <citation type="submission" date="2015-06" db="EMBL/GenBank/DDBJ databases">
        <title>Investigation of pathophysiology for high-risk pregnancy and development of treatment modality based on it.</title>
        <authorList>
            <person name="Kim B.-C."/>
            <person name="Lim S."/>
        </authorList>
    </citation>
    <scope>NUCLEOTIDE SEQUENCE [LARGE SCALE GENOMIC DNA]</scope>
    <source>
        <strain evidence="8 9">AD1-86</strain>
    </source>
</reference>
<dbReference type="NCBIfam" id="TIGR02432">
    <property type="entry name" value="lysidine_TilS_N"/>
    <property type="match status" value="1"/>
</dbReference>
<comment type="catalytic activity">
    <reaction evidence="5 6">
        <text>cytidine(34) in tRNA(Ile2) + L-lysine + ATP = lysidine(34) in tRNA(Ile2) + AMP + diphosphate + H(+)</text>
        <dbReference type="Rhea" id="RHEA:43744"/>
        <dbReference type="Rhea" id="RHEA-COMP:10625"/>
        <dbReference type="Rhea" id="RHEA-COMP:10670"/>
        <dbReference type="ChEBI" id="CHEBI:15378"/>
        <dbReference type="ChEBI" id="CHEBI:30616"/>
        <dbReference type="ChEBI" id="CHEBI:32551"/>
        <dbReference type="ChEBI" id="CHEBI:33019"/>
        <dbReference type="ChEBI" id="CHEBI:82748"/>
        <dbReference type="ChEBI" id="CHEBI:83665"/>
        <dbReference type="ChEBI" id="CHEBI:456215"/>
        <dbReference type="EC" id="6.3.4.19"/>
    </reaction>
</comment>
<dbReference type="RefSeq" id="WP_065247622.1">
    <property type="nucleotide sequence ID" value="NZ_CP012117.1"/>
</dbReference>
<keyword evidence="1 6" id="KW-0436">Ligase</keyword>
<evidence type="ECO:0000313" key="9">
    <source>
        <dbReference type="Proteomes" id="UP000092596"/>
    </source>
</evidence>
<dbReference type="PATRIC" id="fig|1630135.4.peg.860"/>
<comment type="domain">
    <text evidence="6">The N-terminal region contains the highly conserved SGGXDS motif, predicted to be a P-loop motif involved in ATP binding.</text>
</comment>
<comment type="function">
    <text evidence="6">Ligates lysine onto the cytidine present at position 34 of the AUA codon-specific tRNA(Ile) that contains the anticodon CAU, in an ATP-dependent manner. Cytidine is converted to lysidine, thus changing the amino acid specificity of the tRNA from methionine to isoleucine.</text>
</comment>
<dbReference type="GO" id="GO:0032267">
    <property type="term" value="F:tRNA(Ile)-lysidine synthase activity"/>
    <property type="evidence" value="ECO:0007669"/>
    <property type="project" value="UniProtKB-EC"/>
</dbReference>
<dbReference type="InterPro" id="IPR011063">
    <property type="entry name" value="TilS/TtcA_N"/>
</dbReference>
<keyword evidence="4 6" id="KW-0067">ATP-binding</keyword>
<evidence type="ECO:0000256" key="4">
    <source>
        <dbReference type="ARBA" id="ARBA00022840"/>
    </source>
</evidence>
<name>A0A1B0ZHL3_9MICO</name>
<dbReference type="STRING" id="1630135.DAD186_08600"/>
<evidence type="ECO:0000256" key="6">
    <source>
        <dbReference type="HAMAP-Rule" id="MF_01161"/>
    </source>
</evidence>
<evidence type="ECO:0000259" key="7">
    <source>
        <dbReference type="Pfam" id="PF01171"/>
    </source>
</evidence>
<evidence type="ECO:0000256" key="3">
    <source>
        <dbReference type="ARBA" id="ARBA00022741"/>
    </source>
</evidence>
<dbReference type="SUPFAM" id="SSF52402">
    <property type="entry name" value="Adenine nucleotide alpha hydrolases-like"/>
    <property type="match status" value="1"/>
</dbReference>
<dbReference type="EMBL" id="CP012117">
    <property type="protein sequence ID" value="ANP27410.1"/>
    <property type="molecule type" value="Genomic_DNA"/>
</dbReference>
<dbReference type="PANTHER" id="PTHR43033:SF1">
    <property type="entry name" value="TRNA(ILE)-LYSIDINE SYNTHASE-RELATED"/>
    <property type="match status" value="1"/>
</dbReference>
<keyword evidence="2 6" id="KW-0819">tRNA processing</keyword>
<comment type="subcellular location">
    <subcellularLocation>
        <location evidence="6">Cytoplasm</location>
    </subcellularLocation>
</comment>
<sequence length="366" mass="39162">MSGPPEPVARARVAVKSALVARLEECADLSEGAQLAPRILVGVSGGADSLALAATTQWVASRLGLEVEAVLIDHGLSDHSASVSERAALQCERLGLARCHIRRIHVDTAGEGGLENAARVARHEAFNDMCEERSALALLLGHTLDDQAEQVLLGLARGAGARSLAGIPRKRGSLLRPFLGTGRDEKTGLWRRDTRAVCEALGLDVWDDPMNDDEAYLRVAARSRALPMLADVFGEQVAANLVRTADLLRDDADYLEQEAEETYAGLRRNPPSRTPGLLALDAYALAPLNRALRTRVIKHAIAQASALAGASSGKSLLRRQILHVDSLVSAYRGQGPIPLPGKIEAIRDEGLIVFRAGGTRFHDTQG</sequence>
<organism evidence="8 9">
    <name type="scientific">Dermabacter vaginalis</name>
    <dbReference type="NCBI Taxonomy" id="1630135"/>
    <lineage>
        <taxon>Bacteria</taxon>
        <taxon>Bacillati</taxon>
        <taxon>Actinomycetota</taxon>
        <taxon>Actinomycetes</taxon>
        <taxon>Micrococcales</taxon>
        <taxon>Dermabacteraceae</taxon>
        <taxon>Dermabacter</taxon>
    </lineage>
</organism>
<evidence type="ECO:0000256" key="2">
    <source>
        <dbReference type="ARBA" id="ARBA00022694"/>
    </source>
</evidence>
<dbReference type="InterPro" id="IPR012094">
    <property type="entry name" value="tRNA_Ile_lys_synt"/>
</dbReference>
<feature type="domain" description="tRNA(Ile)-lysidine/2-thiocytidine synthase N-terminal" evidence="7">
    <location>
        <begin position="39"/>
        <end position="223"/>
    </location>
</feature>